<evidence type="ECO:0000256" key="1">
    <source>
        <dbReference type="SAM" id="MobiDB-lite"/>
    </source>
</evidence>
<dbReference type="EMBL" id="JARVKM010000057">
    <property type="protein sequence ID" value="KAK9772799.1"/>
    <property type="molecule type" value="Genomic_DNA"/>
</dbReference>
<comment type="caution">
    <text evidence="2">The sequence shown here is derived from an EMBL/GenBank/DDBJ whole genome shotgun (WGS) entry which is preliminary data.</text>
</comment>
<name>A0ABR2XG78_9PEZI</name>
<dbReference type="Proteomes" id="UP001465668">
    <property type="component" value="Unassembled WGS sequence"/>
</dbReference>
<keyword evidence="3" id="KW-1185">Reference proteome</keyword>
<sequence>MRDQGRRFELPGSHHPTAGMTRSPQQLSRNWTDDEEDDGLTDPGQFGAIGDPVPVTNEINSRDHGHSYETALRGLSQARMAAQMEYAVRVYYNAMAGNDGPIRDTRSPDRSLIHSENREFGRENGLFASHADPRIEPFVPDHHEQRRSLNPNAGVFRPGAWRQPGPWRCSVNYRGNPFLSDNQSSNIPEWDSCALWITQLRLEPTEAAYSHLLRSVRGCGKVYASVINAPDPAQGHQACAAKVVFFHATGALELLRRAAAGEFVVNGHRPRVVYNRIRSGSQQAGPESRVVRIVGPKHVVNVHALMLLFRQNFAFQTDDIVIRAEDADPDGFRDLEWHFGSYRCQASAAMSIIERQRRAPDADNADLWALVYSGYGVDPCSVQAVHWQSHS</sequence>
<gene>
    <name evidence="2" type="ORF">SCAR479_10484</name>
</gene>
<accession>A0ABR2XG78</accession>
<evidence type="ECO:0000313" key="3">
    <source>
        <dbReference type="Proteomes" id="UP001465668"/>
    </source>
</evidence>
<feature type="compositionally biased region" description="Polar residues" evidence="1">
    <location>
        <begin position="20"/>
        <end position="30"/>
    </location>
</feature>
<proteinExistence type="predicted"/>
<evidence type="ECO:0000313" key="2">
    <source>
        <dbReference type="EMBL" id="KAK9772799.1"/>
    </source>
</evidence>
<organism evidence="2 3">
    <name type="scientific">Seiridium cardinale</name>
    <dbReference type="NCBI Taxonomy" id="138064"/>
    <lineage>
        <taxon>Eukaryota</taxon>
        <taxon>Fungi</taxon>
        <taxon>Dikarya</taxon>
        <taxon>Ascomycota</taxon>
        <taxon>Pezizomycotina</taxon>
        <taxon>Sordariomycetes</taxon>
        <taxon>Xylariomycetidae</taxon>
        <taxon>Amphisphaeriales</taxon>
        <taxon>Sporocadaceae</taxon>
        <taxon>Seiridium</taxon>
    </lineage>
</organism>
<protein>
    <submittedName>
        <fullName evidence="2">Uncharacterized protein</fullName>
    </submittedName>
</protein>
<feature type="region of interest" description="Disordered" evidence="1">
    <location>
        <begin position="1"/>
        <end position="62"/>
    </location>
</feature>
<reference evidence="2 3" key="1">
    <citation type="submission" date="2024-02" db="EMBL/GenBank/DDBJ databases">
        <title>First draft genome assembly of two strains of Seiridium cardinale.</title>
        <authorList>
            <person name="Emiliani G."/>
            <person name="Scali E."/>
        </authorList>
    </citation>
    <scope>NUCLEOTIDE SEQUENCE [LARGE SCALE GENOMIC DNA]</scope>
    <source>
        <strain evidence="2 3">BM-138-000479</strain>
    </source>
</reference>